<dbReference type="InterPro" id="IPR040442">
    <property type="entry name" value="Pyrv_kinase-like_dom_sf"/>
</dbReference>
<keyword evidence="2" id="KW-0479">Metal-binding</keyword>
<name>A0ABS5HWG4_9RHOB</name>
<dbReference type="PANTHER" id="PTHR30502">
    <property type="entry name" value="2-KETO-3-DEOXY-L-RHAMNONATE ALDOLASE"/>
    <property type="match status" value="1"/>
</dbReference>
<dbReference type="InterPro" id="IPR005000">
    <property type="entry name" value="Aldolase/citrate-lyase_domain"/>
</dbReference>
<evidence type="ECO:0000256" key="3">
    <source>
        <dbReference type="ARBA" id="ARBA00023239"/>
    </source>
</evidence>
<dbReference type="Gene3D" id="3.20.20.60">
    <property type="entry name" value="Phosphoenolpyruvate-binding domains"/>
    <property type="match status" value="1"/>
</dbReference>
<dbReference type="EMBL" id="JADMKU010000027">
    <property type="protein sequence ID" value="MBR9653304.1"/>
    <property type="molecule type" value="Genomic_DNA"/>
</dbReference>
<protein>
    <submittedName>
        <fullName evidence="5">HpcH/HpaI aldolase/citrate lyase family protein</fullName>
    </submittedName>
</protein>
<dbReference type="PANTHER" id="PTHR30502:SF0">
    <property type="entry name" value="PHOSPHOENOLPYRUVATE CARBOXYLASE FAMILY PROTEIN"/>
    <property type="match status" value="1"/>
</dbReference>
<comment type="caution">
    <text evidence="5">The sequence shown here is derived from an EMBL/GenBank/DDBJ whole genome shotgun (WGS) entry which is preliminary data.</text>
</comment>
<evidence type="ECO:0000256" key="2">
    <source>
        <dbReference type="ARBA" id="ARBA00022723"/>
    </source>
</evidence>
<proteinExistence type="inferred from homology"/>
<dbReference type="InterPro" id="IPR050251">
    <property type="entry name" value="HpcH-HpaI_aldolase"/>
</dbReference>
<dbReference type="InterPro" id="IPR015813">
    <property type="entry name" value="Pyrv/PenolPyrv_kinase-like_dom"/>
</dbReference>
<dbReference type="Proteomes" id="UP001195941">
    <property type="component" value="Unassembled WGS sequence"/>
</dbReference>
<dbReference type="RefSeq" id="WP_212702928.1">
    <property type="nucleotide sequence ID" value="NZ_JADMKU010000027.1"/>
</dbReference>
<dbReference type="SUPFAM" id="SSF51621">
    <property type="entry name" value="Phosphoenolpyruvate/pyruvate domain"/>
    <property type="match status" value="1"/>
</dbReference>
<gene>
    <name evidence="5" type="ORF">IT775_19480</name>
</gene>
<comment type="similarity">
    <text evidence="1">Belongs to the HpcH/HpaI aldolase family.</text>
</comment>
<dbReference type="Pfam" id="PF03328">
    <property type="entry name" value="HpcH_HpaI"/>
    <property type="match status" value="1"/>
</dbReference>
<evidence type="ECO:0000256" key="1">
    <source>
        <dbReference type="ARBA" id="ARBA00005568"/>
    </source>
</evidence>
<keyword evidence="6" id="KW-1185">Reference proteome</keyword>
<reference evidence="5 6" key="1">
    <citation type="journal article" date="2021" name="Arch. Microbiol.">
        <title>Thalassobius aquimarinus sp. nov., isolated from the Sea of Japan seashore.</title>
        <authorList>
            <person name="Kurilenko V.V."/>
            <person name="Romanenko L.A."/>
            <person name="Chernysheva N.Y."/>
            <person name="Velansky P.V."/>
            <person name="Tekutyeva L.A."/>
            <person name="Isaeva M.P."/>
            <person name="Mikhailov V.V."/>
        </authorList>
    </citation>
    <scope>NUCLEOTIDE SEQUENCE [LARGE SCALE GENOMIC DNA]</scope>
    <source>
        <strain evidence="5 6">KMM 8518</strain>
    </source>
</reference>
<evidence type="ECO:0000259" key="4">
    <source>
        <dbReference type="Pfam" id="PF03328"/>
    </source>
</evidence>
<accession>A0ABS5HWG4</accession>
<dbReference type="GO" id="GO:0016829">
    <property type="term" value="F:lyase activity"/>
    <property type="evidence" value="ECO:0007669"/>
    <property type="project" value="UniProtKB-KW"/>
</dbReference>
<evidence type="ECO:0000313" key="5">
    <source>
        <dbReference type="EMBL" id="MBR9653304.1"/>
    </source>
</evidence>
<feature type="domain" description="HpcH/HpaI aldolase/citrate lyase" evidence="4">
    <location>
        <begin position="18"/>
        <end position="238"/>
    </location>
</feature>
<evidence type="ECO:0000313" key="6">
    <source>
        <dbReference type="Proteomes" id="UP001195941"/>
    </source>
</evidence>
<organism evidence="5 6">
    <name type="scientific">Thalassovita aquimarina</name>
    <dbReference type="NCBI Taxonomy" id="2785917"/>
    <lineage>
        <taxon>Bacteria</taxon>
        <taxon>Pseudomonadati</taxon>
        <taxon>Pseudomonadota</taxon>
        <taxon>Alphaproteobacteria</taxon>
        <taxon>Rhodobacterales</taxon>
        <taxon>Roseobacteraceae</taxon>
        <taxon>Thalassovita</taxon>
    </lineage>
</organism>
<keyword evidence="3 5" id="KW-0456">Lyase</keyword>
<sequence length="259" mass="27780">MDLPKNAFKAAIAEARPQLGLWSAIRDPGVSEMLAGCGFDWIVLDCEHSARDVPEVLAGLQAMAPYPVQPVVRVKSLDVAEIKKMLDAGAQSILVPYVQNAEEARLAAAAVTYPPEGLRGVAGSVRANRFSAIPDYFNRARDEICLIVQIETREAMDNLEEIAAIPGIDGIFIGPADLAASLGHPGNPGHREVRAAISEAIGRVRAAGKPAGFLSPDEDLMALALEAGCVFAAIDVDIVALRRIVMRRLSEYRQNSTQE</sequence>